<dbReference type="RefSeq" id="XP_042918768.1">
    <property type="nucleotide sequence ID" value="XM_043068673.1"/>
</dbReference>
<feature type="region of interest" description="Disordered" evidence="1">
    <location>
        <begin position="252"/>
        <end position="292"/>
    </location>
</feature>
<keyword evidence="2" id="KW-0732">Signal</keyword>
<dbReference type="Gene3D" id="2.60.40.420">
    <property type="entry name" value="Cupredoxins - blue copper proteins"/>
    <property type="match status" value="3"/>
</dbReference>
<feature type="compositionally biased region" description="Acidic residues" evidence="1">
    <location>
        <begin position="257"/>
        <end position="283"/>
    </location>
</feature>
<dbReference type="InterPro" id="IPR008972">
    <property type="entry name" value="Cupredoxin"/>
</dbReference>
<feature type="chain" id="PRO_5014401087" description="Plastocyanin-like domain-containing protein" evidence="2">
    <location>
        <begin position="40"/>
        <end position="899"/>
    </location>
</feature>
<dbReference type="SUPFAM" id="SSF49503">
    <property type="entry name" value="Cupredoxins"/>
    <property type="match status" value="1"/>
</dbReference>
<accession>A0A2K3D592</accession>
<dbReference type="PaxDb" id="3055-EDP03438"/>
<organism evidence="3 4">
    <name type="scientific">Chlamydomonas reinhardtii</name>
    <name type="common">Chlamydomonas smithii</name>
    <dbReference type="NCBI Taxonomy" id="3055"/>
    <lineage>
        <taxon>Eukaryota</taxon>
        <taxon>Viridiplantae</taxon>
        <taxon>Chlorophyta</taxon>
        <taxon>core chlorophytes</taxon>
        <taxon>Chlorophyceae</taxon>
        <taxon>CS clade</taxon>
        <taxon>Chlamydomonadales</taxon>
        <taxon>Chlamydomonadaceae</taxon>
        <taxon>Chlamydomonas</taxon>
    </lineage>
</organism>
<sequence>MAPQRRSCAPCRLAAAAQPRVLLAAVLLLSAAALAPAAAAADASRRLLVKPHHNLLTTASESSSSDATTSSDAADLFEAREQAGHIAQPRARSADTSTSFPPVHVPVRPDYLPALPRVRLGPGESASIIMEAVDLQFSVRGPHKAAHTDGRAGSSNGLLSLSFTAARYAVAGTNAPADSLRTAPAIILDAVCDSFSLKLTNNLPFQGVSTCPNAPGDNGSLFFTNGPHDFEWTNLHTHGLKVDPGAVLFDNTCEPNPDSEEDADEEADFDEDQEDDADEEDSGESVTAKQKAPAEVTRADYYCNPKMSTDQMCEVMGDNVFVNDKPHRMAVAPGASLRYTYPLGPSPPGVGWYHPHQHGSVGTQTPTASGPLIIPESWLPNGLSDLYEPAGGCEIAEFHRLMQILKSQPLESSTILRIDAVWFRLDPKGDPEEDSFPMLGTGLDGRPDTASPLLYEADGSPRFDNSAGRDWGMVNGAFQPTIDITEKTYFRWQLLNTMTMKWLDLTIQQVHQDGSLSHADCDFWLLGRDALPLPHIPRRLQSKPRGAAAAVSDVIMSPGTRIDVLVKCNTPGTYVLASGAGPFHTNYTSCQATHCEIFGEVPPPAANVPRSANNIFERRELSAAVLAVVEVSPREVGAPVHADLPDNLARTKLERFAYLNHTAFDSKKTVEQCFSFMNAAYGGMCAVNNALLPGTQAFVEMGTQQVWKLRDITFHPFHMHESPVRLLSLPSCATSVTNMWQVGDWVDVVMLPVCQNGCEWPDLGSGGGECDSPVSVCDEVTVQWVADHYYNPSASAGTHHQADDLCAAIGRPLPPAPAASECRQRLSMFHCHILSHEDEGCVAVLKWFCPGDKDIPSPTPLATCPATTTYTCDMEMRRRQQRRRLSGPGGAAAFAASQQ</sequence>
<dbReference type="InterPro" id="IPR045087">
    <property type="entry name" value="Cu-oxidase_fam"/>
</dbReference>
<dbReference type="PANTHER" id="PTHR11709:SF518">
    <property type="entry name" value="MULTICOPPER OXIDASE"/>
    <property type="match status" value="1"/>
</dbReference>
<dbReference type="GeneID" id="5718468"/>
<evidence type="ECO:0000256" key="2">
    <source>
        <dbReference type="SAM" id="SignalP"/>
    </source>
</evidence>
<keyword evidence="4" id="KW-1185">Reference proteome</keyword>
<reference evidence="3 4" key="1">
    <citation type="journal article" date="2007" name="Science">
        <title>The Chlamydomonas genome reveals the evolution of key animal and plant functions.</title>
        <authorList>
            <person name="Merchant S.S."/>
            <person name="Prochnik S.E."/>
            <person name="Vallon O."/>
            <person name="Harris E.H."/>
            <person name="Karpowicz S.J."/>
            <person name="Witman G.B."/>
            <person name="Terry A."/>
            <person name="Salamov A."/>
            <person name="Fritz-Laylin L.K."/>
            <person name="Marechal-Drouard L."/>
            <person name="Marshall W.F."/>
            <person name="Qu L.H."/>
            <person name="Nelson D.R."/>
            <person name="Sanderfoot A.A."/>
            <person name="Spalding M.H."/>
            <person name="Kapitonov V.V."/>
            <person name="Ren Q."/>
            <person name="Ferris P."/>
            <person name="Lindquist E."/>
            <person name="Shapiro H."/>
            <person name="Lucas S.M."/>
            <person name="Grimwood J."/>
            <person name="Schmutz J."/>
            <person name="Cardol P."/>
            <person name="Cerutti H."/>
            <person name="Chanfreau G."/>
            <person name="Chen C.L."/>
            <person name="Cognat V."/>
            <person name="Croft M.T."/>
            <person name="Dent R."/>
            <person name="Dutcher S."/>
            <person name="Fernandez E."/>
            <person name="Fukuzawa H."/>
            <person name="Gonzalez-Ballester D."/>
            <person name="Gonzalez-Halphen D."/>
            <person name="Hallmann A."/>
            <person name="Hanikenne M."/>
            <person name="Hippler M."/>
            <person name="Inwood W."/>
            <person name="Jabbari K."/>
            <person name="Kalanon M."/>
            <person name="Kuras R."/>
            <person name="Lefebvre P.A."/>
            <person name="Lemaire S.D."/>
            <person name="Lobanov A.V."/>
            <person name="Lohr M."/>
            <person name="Manuell A."/>
            <person name="Meier I."/>
            <person name="Mets L."/>
            <person name="Mittag M."/>
            <person name="Mittelmeier T."/>
            <person name="Moroney J.V."/>
            <person name="Moseley J."/>
            <person name="Napoli C."/>
            <person name="Nedelcu A.M."/>
            <person name="Niyogi K."/>
            <person name="Novoselov S.V."/>
            <person name="Paulsen I.T."/>
            <person name="Pazour G."/>
            <person name="Purton S."/>
            <person name="Ral J.P."/>
            <person name="Riano-Pachon D.M."/>
            <person name="Riekhof W."/>
            <person name="Rymarquis L."/>
            <person name="Schroda M."/>
            <person name="Stern D."/>
            <person name="Umen J."/>
            <person name="Willows R."/>
            <person name="Wilson N."/>
            <person name="Zimmer S.L."/>
            <person name="Allmer J."/>
            <person name="Balk J."/>
            <person name="Bisova K."/>
            <person name="Chen C.J."/>
            <person name="Elias M."/>
            <person name="Gendler K."/>
            <person name="Hauser C."/>
            <person name="Lamb M.R."/>
            <person name="Ledford H."/>
            <person name="Long J.C."/>
            <person name="Minagawa J."/>
            <person name="Page M.D."/>
            <person name="Pan J."/>
            <person name="Pootakham W."/>
            <person name="Roje S."/>
            <person name="Rose A."/>
            <person name="Stahlberg E."/>
            <person name="Terauchi A.M."/>
            <person name="Yang P."/>
            <person name="Ball S."/>
            <person name="Bowler C."/>
            <person name="Dieckmann C.L."/>
            <person name="Gladyshev V.N."/>
            <person name="Green P."/>
            <person name="Jorgensen R."/>
            <person name="Mayfield S."/>
            <person name="Mueller-Roeber B."/>
            <person name="Rajamani S."/>
            <person name="Sayre R.T."/>
            <person name="Brokstein P."/>
            <person name="Dubchak I."/>
            <person name="Goodstein D."/>
            <person name="Hornick L."/>
            <person name="Huang Y.W."/>
            <person name="Jhaveri J."/>
            <person name="Luo Y."/>
            <person name="Martinez D."/>
            <person name="Ngau W.C."/>
            <person name="Otillar B."/>
            <person name="Poliakov A."/>
            <person name="Porter A."/>
            <person name="Szajkowski L."/>
            <person name="Werner G."/>
            <person name="Zhou K."/>
            <person name="Grigoriev I.V."/>
            <person name="Rokhsar D.S."/>
            <person name="Grossman A.R."/>
        </authorList>
    </citation>
    <scope>NUCLEOTIDE SEQUENCE [LARGE SCALE GENOMIC DNA]</scope>
    <source>
        <strain evidence="4">CC-503</strain>
    </source>
</reference>
<dbReference type="InParanoid" id="A0A2K3D592"/>
<dbReference type="OrthoDB" id="531195at2759"/>
<protein>
    <recommendedName>
        <fullName evidence="5">Plastocyanin-like domain-containing protein</fullName>
    </recommendedName>
</protein>
<dbReference type="Gramene" id="PNW75695">
    <property type="protein sequence ID" value="PNW75695"/>
    <property type="gene ID" value="CHLRE_12g537250v5"/>
</dbReference>
<evidence type="ECO:0000256" key="1">
    <source>
        <dbReference type="SAM" id="MobiDB-lite"/>
    </source>
</evidence>
<gene>
    <name evidence="3" type="ORF">CHLRE_12g537250v5</name>
</gene>
<dbReference type="PANTHER" id="PTHR11709">
    <property type="entry name" value="MULTI-COPPER OXIDASE"/>
    <property type="match status" value="1"/>
</dbReference>
<dbReference type="GO" id="GO:0016491">
    <property type="term" value="F:oxidoreductase activity"/>
    <property type="evidence" value="ECO:0000318"/>
    <property type="project" value="GO_Central"/>
</dbReference>
<name>A0A2K3D592_CHLRE</name>
<evidence type="ECO:0008006" key="5">
    <source>
        <dbReference type="Google" id="ProtNLM"/>
    </source>
</evidence>
<evidence type="ECO:0000313" key="3">
    <source>
        <dbReference type="EMBL" id="PNW75695.1"/>
    </source>
</evidence>
<dbReference type="AlphaFoldDB" id="A0A2K3D592"/>
<dbReference type="Proteomes" id="UP000006906">
    <property type="component" value="Chromosome 12"/>
</dbReference>
<evidence type="ECO:0000313" key="4">
    <source>
        <dbReference type="Proteomes" id="UP000006906"/>
    </source>
</evidence>
<proteinExistence type="predicted"/>
<dbReference type="EMBL" id="CM008973">
    <property type="protein sequence ID" value="PNW75695.1"/>
    <property type="molecule type" value="Genomic_DNA"/>
</dbReference>
<feature type="signal peptide" evidence="2">
    <location>
        <begin position="1"/>
        <end position="39"/>
    </location>
</feature>
<feature type="region of interest" description="Disordered" evidence="1">
    <location>
        <begin position="880"/>
        <end position="899"/>
    </location>
</feature>
<dbReference type="KEGG" id="cre:CHLRE_12g537250v5"/>